<comment type="subcellular location">
    <subcellularLocation>
        <location evidence="1">Membrane</location>
        <topology evidence="1">Multi-pass membrane protein</topology>
    </subcellularLocation>
</comment>
<feature type="domain" description="Rhodopsin" evidence="8">
    <location>
        <begin position="27"/>
        <end position="262"/>
    </location>
</feature>
<keyword evidence="4 7" id="KW-0472">Membrane</keyword>
<comment type="similarity">
    <text evidence="5">Belongs to the SAT4 family.</text>
</comment>
<feature type="transmembrane region" description="Helical" evidence="7">
    <location>
        <begin position="6"/>
        <end position="30"/>
    </location>
</feature>
<gene>
    <name evidence="9" type="ORF">B0T17DRAFT_589293</name>
</gene>
<comment type="caution">
    <text evidence="9">The sequence shown here is derived from an EMBL/GenBank/DDBJ whole genome shotgun (WGS) entry which is preliminary data.</text>
</comment>
<dbReference type="InterPro" id="IPR049326">
    <property type="entry name" value="Rhodopsin_dom_fungi"/>
</dbReference>
<evidence type="ECO:0000256" key="2">
    <source>
        <dbReference type="ARBA" id="ARBA00022692"/>
    </source>
</evidence>
<feature type="transmembrane region" description="Helical" evidence="7">
    <location>
        <begin position="124"/>
        <end position="144"/>
    </location>
</feature>
<evidence type="ECO:0000313" key="10">
    <source>
        <dbReference type="Proteomes" id="UP001174934"/>
    </source>
</evidence>
<evidence type="ECO:0000256" key="3">
    <source>
        <dbReference type="ARBA" id="ARBA00022989"/>
    </source>
</evidence>
<dbReference type="EMBL" id="JAULSR010000002">
    <property type="protein sequence ID" value="KAK0629553.1"/>
    <property type="molecule type" value="Genomic_DNA"/>
</dbReference>
<feature type="region of interest" description="Disordered" evidence="6">
    <location>
        <begin position="267"/>
        <end position="311"/>
    </location>
</feature>
<dbReference type="InterPro" id="IPR052337">
    <property type="entry name" value="SAT4-like"/>
</dbReference>
<organism evidence="9 10">
    <name type="scientific">Bombardia bombarda</name>
    <dbReference type="NCBI Taxonomy" id="252184"/>
    <lineage>
        <taxon>Eukaryota</taxon>
        <taxon>Fungi</taxon>
        <taxon>Dikarya</taxon>
        <taxon>Ascomycota</taxon>
        <taxon>Pezizomycotina</taxon>
        <taxon>Sordariomycetes</taxon>
        <taxon>Sordariomycetidae</taxon>
        <taxon>Sordariales</taxon>
        <taxon>Lasiosphaeriaceae</taxon>
        <taxon>Bombardia</taxon>
    </lineage>
</organism>
<dbReference type="PANTHER" id="PTHR33048:SF92">
    <property type="entry name" value="INTEGRAL MEMBRANE PROTEIN"/>
    <property type="match status" value="1"/>
</dbReference>
<evidence type="ECO:0000256" key="7">
    <source>
        <dbReference type="SAM" id="Phobius"/>
    </source>
</evidence>
<feature type="transmembrane region" description="Helical" evidence="7">
    <location>
        <begin position="197"/>
        <end position="215"/>
    </location>
</feature>
<feature type="transmembrane region" description="Helical" evidence="7">
    <location>
        <begin position="235"/>
        <end position="256"/>
    </location>
</feature>
<dbReference type="Pfam" id="PF20684">
    <property type="entry name" value="Fung_rhodopsin"/>
    <property type="match status" value="1"/>
</dbReference>
<evidence type="ECO:0000256" key="4">
    <source>
        <dbReference type="ARBA" id="ARBA00023136"/>
    </source>
</evidence>
<evidence type="ECO:0000256" key="1">
    <source>
        <dbReference type="ARBA" id="ARBA00004141"/>
    </source>
</evidence>
<feature type="transmembrane region" description="Helical" evidence="7">
    <location>
        <begin position="160"/>
        <end position="185"/>
    </location>
</feature>
<dbReference type="Proteomes" id="UP001174934">
    <property type="component" value="Unassembled WGS sequence"/>
</dbReference>
<keyword evidence="10" id="KW-1185">Reference proteome</keyword>
<name>A0AA39X932_9PEZI</name>
<evidence type="ECO:0000256" key="6">
    <source>
        <dbReference type="SAM" id="MobiDB-lite"/>
    </source>
</evidence>
<feature type="transmembrane region" description="Helical" evidence="7">
    <location>
        <begin position="85"/>
        <end position="112"/>
    </location>
</feature>
<proteinExistence type="inferred from homology"/>
<accession>A0AA39X932</accession>
<protein>
    <recommendedName>
        <fullName evidence="8">Rhodopsin domain-containing protein</fullName>
    </recommendedName>
</protein>
<reference evidence="9" key="1">
    <citation type="submission" date="2023-06" db="EMBL/GenBank/DDBJ databases">
        <title>Genome-scale phylogeny and comparative genomics of the fungal order Sordariales.</title>
        <authorList>
            <consortium name="Lawrence Berkeley National Laboratory"/>
            <person name="Hensen N."/>
            <person name="Bonometti L."/>
            <person name="Westerberg I."/>
            <person name="Brannstrom I.O."/>
            <person name="Guillou S."/>
            <person name="Cros-Aarteil S."/>
            <person name="Calhoun S."/>
            <person name="Haridas S."/>
            <person name="Kuo A."/>
            <person name="Mondo S."/>
            <person name="Pangilinan J."/>
            <person name="Riley R."/>
            <person name="LaButti K."/>
            <person name="Andreopoulos B."/>
            <person name="Lipzen A."/>
            <person name="Chen C."/>
            <person name="Yanf M."/>
            <person name="Daum C."/>
            <person name="Ng V."/>
            <person name="Clum A."/>
            <person name="Steindorff A."/>
            <person name="Ohm R."/>
            <person name="Martin F."/>
            <person name="Silar P."/>
            <person name="Natvig D."/>
            <person name="Lalanne C."/>
            <person name="Gautier V."/>
            <person name="Ament-velasquez S.L."/>
            <person name="Kruys A."/>
            <person name="Hutchinson M.I."/>
            <person name="Powell A.J."/>
            <person name="Barry K."/>
            <person name="Miller A.N."/>
            <person name="Grigoriev I.V."/>
            <person name="Debuchy R."/>
            <person name="Gladieux P."/>
            <person name="Thoren M.H."/>
            <person name="Johannesson H."/>
        </authorList>
    </citation>
    <scope>NUCLEOTIDE SEQUENCE</scope>
    <source>
        <strain evidence="9">SMH3391-2</strain>
    </source>
</reference>
<sequence length="342" mass="37469">MADSSNVPAMMATMIVCIIASLVFMMLRFYCKQILSSSRLGLDDYVLVFSWILFLVFCILSMQAAQYGLGKHLVDIDLVNDFPKALFLIPIGQFFAVLSISVSKSSFILTLLRLVTKPYQKVALWFMLLTINGSMLMIAIVQFYQCGAVPTEGCIEGNTVIALGVFAAGYSAAMDIVLSAFPSLVIWNLQMKTREKVGVIVAMSLGLVAGVIGIYKSTTIPNVARDSDFTFGTAIVLIWLVAEFTATVMAASIPFFRPLVRKFSSKGTSRKESSGYGMTNRSRGHKQLGSQVDMKSSVGPDSDSSKGIVVSNNNILRKTDYVVEYDSASHDEEAGKPHREMF</sequence>
<evidence type="ECO:0000256" key="5">
    <source>
        <dbReference type="ARBA" id="ARBA00038359"/>
    </source>
</evidence>
<evidence type="ECO:0000259" key="8">
    <source>
        <dbReference type="Pfam" id="PF20684"/>
    </source>
</evidence>
<feature type="transmembrane region" description="Helical" evidence="7">
    <location>
        <begin position="42"/>
        <end position="65"/>
    </location>
</feature>
<dbReference type="GO" id="GO:0016020">
    <property type="term" value="C:membrane"/>
    <property type="evidence" value="ECO:0007669"/>
    <property type="project" value="UniProtKB-SubCell"/>
</dbReference>
<evidence type="ECO:0000313" key="9">
    <source>
        <dbReference type="EMBL" id="KAK0629553.1"/>
    </source>
</evidence>
<dbReference type="AlphaFoldDB" id="A0AA39X932"/>
<keyword evidence="2 7" id="KW-0812">Transmembrane</keyword>
<keyword evidence="3 7" id="KW-1133">Transmembrane helix</keyword>
<dbReference type="PANTHER" id="PTHR33048">
    <property type="entry name" value="PTH11-LIKE INTEGRAL MEMBRANE PROTEIN (AFU_ORTHOLOGUE AFUA_5G11245)"/>
    <property type="match status" value="1"/>
</dbReference>